<dbReference type="EMBL" id="CM000126">
    <property type="protein sequence ID" value="EEC70094.1"/>
    <property type="molecule type" value="Genomic_DNA"/>
</dbReference>
<evidence type="ECO:0000313" key="2">
    <source>
        <dbReference type="EMBL" id="EEC70094.1"/>
    </source>
</evidence>
<evidence type="ECO:0000313" key="3">
    <source>
        <dbReference type="Proteomes" id="UP000007015"/>
    </source>
</evidence>
<sequence>MPSGDEAGLEEGVVVIVSGGRGGGRRRHCVGEVGQPSAGSPLSLPPLVVPLWLTALVGQVCAGESSPQGGQKREPPSSSPSASASPLSPLRPAAFAPPGWTPTARVDLQQVWPSTSSLRLLALSGSGFTPHLAVPPRRHLPPLRPSLPHVSSSFSQYLLIPHKYQA</sequence>
<keyword evidence="3" id="KW-1185">Reference proteome</keyword>
<evidence type="ECO:0000256" key="1">
    <source>
        <dbReference type="SAM" id="MobiDB-lite"/>
    </source>
</evidence>
<accession>B8ADP7</accession>
<organism evidence="2 3">
    <name type="scientific">Oryza sativa subsp. indica</name>
    <name type="common">Rice</name>
    <dbReference type="NCBI Taxonomy" id="39946"/>
    <lineage>
        <taxon>Eukaryota</taxon>
        <taxon>Viridiplantae</taxon>
        <taxon>Streptophyta</taxon>
        <taxon>Embryophyta</taxon>
        <taxon>Tracheophyta</taxon>
        <taxon>Spermatophyta</taxon>
        <taxon>Magnoliopsida</taxon>
        <taxon>Liliopsida</taxon>
        <taxon>Poales</taxon>
        <taxon>Poaceae</taxon>
        <taxon>BOP clade</taxon>
        <taxon>Oryzoideae</taxon>
        <taxon>Oryzeae</taxon>
        <taxon>Oryzinae</taxon>
        <taxon>Oryza</taxon>
        <taxon>Oryza sativa</taxon>
    </lineage>
</organism>
<gene>
    <name evidence="2" type="ORF">OsI_00729</name>
</gene>
<dbReference type="Gramene" id="BGIOSGA002931-TA">
    <property type="protein sequence ID" value="BGIOSGA002931-PA"/>
    <property type="gene ID" value="BGIOSGA002931"/>
</dbReference>
<reference evidence="2 3" key="1">
    <citation type="journal article" date="2005" name="PLoS Biol.">
        <title>The genomes of Oryza sativa: a history of duplications.</title>
        <authorList>
            <person name="Yu J."/>
            <person name="Wang J."/>
            <person name="Lin W."/>
            <person name="Li S."/>
            <person name="Li H."/>
            <person name="Zhou J."/>
            <person name="Ni P."/>
            <person name="Dong W."/>
            <person name="Hu S."/>
            <person name="Zeng C."/>
            <person name="Zhang J."/>
            <person name="Zhang Y."/>
            <person name="Li R."/>
            <person name="Xu Z."/>
            <person name="Li S."/>
            <person name="Li X."/>
            <person name="Zheng H."/>
            <person name="Cong L."/>
            <person name="Lin L."/>
            <person name="Yin J."/>
            <person name="Geng J."/>
            <person name="Li G."/>
            <person name="Shi J."/>
            <person name="Liu J."/>
            <person name="Lv H."/>
            <person name="Li J."/>
            <person name="Wang J."/>
            <person name="Deng Y."/>
            <person name="Ran L."/>
            <person name="Shi X."/>
            <person name="Wang X."/>
            <person name="Wu Q."/>
            <person name="Li C."/>
            <person name="Ren X."/>
            <person name="Wang J."/>
            <person name="Wang X."/>
            <person name="Li D."/>
            <person name="Liu D."/>
            <person name="Zhang X."/>
            <person name="Ji Z."/>
            <person name="Zhao W."/>
            <person name="Sun Y."/>
            <person name="Zhang Z."/>
            <person name="Bao J."/>
            <person name="Han Y."/>
            <person name="Dong L."/>
            <person name="Ji J."/>
            <person name="Chen P."/>
            <person name="Wu S."/>
            <person name="Liu J."/>
            <person name="Xiao Y."/>
            <person name="Bu D."/>
            <person name="Tan J."/>
            <person name="Yang L."/>
            <person name="Ye C."/>
            <person name="Zhang J."/>
            <person name="Xu J."/>
            <person name="Zhou Y."/>
            <person name="Yu Y."/>
            <person name="Zhang B."/>
            <person name="Zhuang S."/>
            <person name="Wei H."/>
            <person name="Liu B."/>
            <person name="Lei M."/>
            <person name="Yu H."/>
            <person name="Li Y."/>
            <person name="Xu H."/>
            <person name="Wei S."/>
            <person name="He X."/>
            <person name="Fang L."/>
            <person name="Zhang Z."/>
            <person name="Zhang Y."/>
            <person name="Huang X."/>
            <person name="Su Z."/>
            <person name="Tong W."/>
            <person name="Li J."/>
            <person name="Tong Z."/>
            <person name="Li S."/>
            <person name="Ye J."/>
            <person name="Wang L."/>
            <person name="Fang L."/>
            <person name="Lei T."/>
            <person name="Chen C."/>
            <person name="Chen H."/>
            <person name="Xu Z."/>
            <person name="Li H."/>
            <person name="Huang H."/>
            <person name="Zhang F."/>
            <person name="Xu H."/>
            <person name="Li N."/>
            <person name="Zhao C."/>
            <person name="Li S."/>
            <person name="Dong L."/>
            <person name="Huang Y."/>
            <person name="Li L."/>
            <person name="Xi Y."/>
            <person name="Qi Q."/>
            <person name="Li W."/>
            <person name="Zhang B."/>
            <person name="Hu W."/>
            <person name="Zhang Y."/>
            <person name="Tian X."/>
            <person name="Jiao Y."/>
            <person name="Liang X."/>
            <person name="Jin J."/>
            <person name="Gao L."/>
            <person name="Zheng W."/>
            <person name="Hao B."/>
            <person name="Liu S."/>
            <person name="Wang W."/>
            <person name="Yuan L."/>
            <person name="Cao M."/>
            <person name="McDermott J."/>
            <person name="Samudrala R."/>
            <person name="Wang J."/>
            <person name="Wong G.K."/>
            <person name="Yang H."/>
        </authorList>
    </citation>
    <scope>NUCLEOTIDE SEQUENCE [LARGE SCALE GENOMIC DNA]</scope>
    <source>
        <strain evidence="3">cv. 93-11</strain>
    </source>
</reference>
<feature type="region of interest" description="Disordered" evidence="1">
    <location>
        <begin position="62"/>
        <end position="101"/>
    </location>
</feature>
<name>B8ADP7_ORYSI</name>
<dbReference type="AlphaFoldDB" id="B8ADP7"/>
<dbReference type="Proteomes" id="UP000007015">
    <property type="component" value="Chromosome 1"/>
</dbReference>
<protein>
    <submittedName>
        <fullName evidence="2">Uncharacterized protein</fullName>
    </submittedName>
</protein>
<proteinExistence type="predicted"/>
<feature type="region of interest" description="Disordered" evidence="1">
    <location>
        <begin position="20"/>
        <end position="40"/>
    </location>
</feature>
<feature type="compositionally biased region" description="Low complexity" evidence="1">
    <location>
        <begin position="79"/>
        <end position="98"/>
    </location>
</feature>
<dbReference type="HOGENOM" id="CLU_1605399_0_0_1"/>